<dbReference type="RefSeq" id="WP_085194032.1">
    <property type="nucleotide sequence ID" value="NZ_AP022314.1"/>
</dbReference>
<dbReference type="EMBL" id="AP022314">
    <property type="protein sequence ID" value="BBU23724.1"/>
    <property type="molecule type" value="Genomic_DNA"/>
</dbReference>
<proteinExistence type="predicted"/>
<dbReference type="AlphaFoldDB" id="A0AAD1M226"/>
<feature type="region of interest" description="Disordered" evidence="1">
    <location>
        <begin position="47"/>
        <end position="77"/>
    </location>
</feature>
<protein>
    <submittedName>
        <fullName evidence="2">Uncharacterized protein</fullName>
    </submittedName>
</protein>
<accession>A0AAD1M226</accession>
<evidence type="ECO:0000256" key="1">
    <source>
        <dbReference type="SAM" id="MobiDB-lite"/>
    </source>
</evidence>
<name>A0AAD1M226_MYCXE</name>
<evidence type="ECO:0000313" key="3">
    <source>
        <dbReference type="Proteomes" id="UP000464624"/>
    </source>
</evidence>
<sequence>MVEPTIIETDSRSRAVLPGRPNQRYLMRENEDGSILLQPARVVTDAQHEYDSNPELRELLSRAAASPTVRRARKRRT</sequence>
<dbReference type="Proteomes" id="UP000464624">
    <property type="component" value="Chromosome"/>
</dbReference>
<reference evidence="2 3" key="1">
    <citation type="submission" date="2019-12" db="EMBL/GenBank/DDBJ databases">
        <title>Complete genome sequence of Mycolicibacterium xenopi str. JCM15661T.</title>
        <authorList>
            <person name="Yoshida M."/>
            <person name="Fukano H."/>
            <person name="Asakura T."/>
            <person name="Hoshino Y."/>
        </authorList>
    </citation>
    <scope>NUCLEOTIDE SEQUENCE [LARGE SCALE GENOMIC DNA]</scope>
    <source>
        <strain evidence="2 3">JCM 15661T</strain>
    </source>
</reference>
<feature type="compositionally biased region" description="Basic and acidic residues" evidence="1">
    <location>
        <begin position="47"/>
        <end position="60"/>
    </location>
</feature>
<feature type="region of interest" description="Disordered" evidence="1">
    <location>
        <begin position="1"/>
        <end position="30"/>
    </location>
</feature>
<evidence type="ECO:0000313" key="2">
    <source>
        <dbReference type="EMBL" id="BBU23724.1"/>
    </source>
</evidence>
<gene>
    <name evidence="2" type="ORF">MYXE_35140</name>
</gene>
<organism evidence="2 3">
    <name type="scientific">Mycobacterium xenopi</name>
    <dbReference type="NCBI Taxonomy" id="1789"/>
    <lineage>
        <taxon>Bacteria</taxon>
        <taxon>Bacillati</taxon>
        <taxon>Actinomycetota</taxon>
        <taxon>Actinomycetes</taxon>
        <taxon>Mycobacteriales</taxon>
        <taxon>Mycobacteriaceae</taxon>
        <taxon>Mycobacterium</taxon>
    </lineage>
</organism>
<dbReference type="KEGG" id="mxe:MYXE_35140"/>